<dbReference type="EMBL" id="VOLT01000001">
    <property type="protein sequence ID" value="TWX71958.1"/>
    <property type="molecule type" value="Genomic_DNA"/>
</dbReference>
<dbReference type="AlphaFoldDB" id="A0A5C6QTV0"/>
<keyword evidence="1" id="KW-0472">Membrane</keyword>
<keyword evidence="1" id="KW-1133">Transmembrane helix</keyword>
<dbReference type="InterPro" id="IPR051599">
    <property type="entry name" value="Cell_Envelope_Assoc"/>
</dbReference>
<accession>A0A5C6QTV0</accession>
<dbReference type="GO" id="GO:0005886">
    <property type="term" value="C:plasma membrane"/>
    <property type="evidence" value="ECO:0007669"/>
    <property type="project" value="TreeGrafter"/>
</dbReference>
<dbReference type="GO" id="GO:0000270">
    <property type="term" value="P:peptidoglycan metabolic process"/>
    <property type="evidence" value="ECO:0007669"/>
    <property type="project" value="TreeGrafter"/>
</dbReference>
<dbReference type="RefSeq" id="WP_146782619.1">
    <property type="nucleotide sequence ID" value="NZ_VOLT01000001.1"/>
</dbReference>
<feature type="transmembrane region" description="Helical" evidence="1">
    <location>
        <begin position="12"/>
        <end position="30"/>
    </location>
</feature>
<dbReference type="GO" id="GO:0043164">
    <property type="term" value="P:Gram-negative-bacterium-type cell wall biogenesis"/>
    <property type="evidence" value="ECO:0007669"/>
    <property type="project" value="TreeGrafter"/>
</dbReference>
<keyword evidence="1" id="KW-0812">Transmembrane</keyword>
<dbReference type="CDD" id="cd06259">
    <property type="entry name" value="YdcF-like"/>
    <property type="match status" value="1"/>
</dbReference>
<dbReference type="PANTHER" id="PTHR30336">
    <property type="entry name" value="INNER MEMBRANE PROTEIN, PROBABLE PERMEASE"/>
    <property type="match status" value="1"/>
</dbReference>
<evidence type="ECO:0000259" key="2">
    <source>
        <dbReference type="Pfam" id="PF02698"/>
    </source>
</evidence>
<dbReference type="Pfam" id="PF02698">
    <property type="entry name" value="DUF218"/>
    <property type="match status" value="1"/>
</dbReference>
<protein>
    <recommendedName>
        <fullName evidence="2">DUF218 domain-containing protein</fullName>
    </recommendedName>
</protein>
<keyword evidence="4" id="KW-1185">Reference proteome</keyword>
<dbReference type="InterPro" id="IPR003848">
    <property type="entry name" value="DUF218"/>
</dbReference>
<feature type="domain" description="DUF218" evidence="2">
    <location>
        <begin position="80"/>
        <end position="243"/>
    </location>
</feature>
<dbReference type="OrthoDB" id="9809813at2"/>
<sequence>MDLFLLKKIITVLIMPINIVLLLLIFSLVVHRTKPNQSIKSLSTAIVILLISAFAPFSDTVMTAIENDYPPYVKTNVSVDYIVVLGCGHNTNAELPVTSQLKTCSLQRMVEALRIYQLHPEARIITSGYGEYNPVSNAETVKQSLVLLGVPAQKIITENFPKDTEEEAQLIAPRVQGTQVILVTNADHMPRSINYFQAEGIYPIAAPTGYWVKNPESSKSWGHYIPNSKKLEQTTIAWYESLGLIVQWFKSLFS</sequence>
<comment type="caution">
    <text evidence="3">The sequence shown here is derived from an EMBL/GenBank/DDBJ whole genome shotgun (WGS) entry which is preliminary data.</text>
</comment>
<gene>
    <name evidence="3" type="ORF">ESZ36_01630</name>
</gene>
<organism evidence="3 4">
    <name type="scientific">Colwellia demingiae</name>
    <dbReference type="NCBI Taxonomy" id="89401"/>
    <lineage>
        <taxon>Bacteria</taxon>
        <taxon>Pseudomonadati</taxon>
        <taxon>Pseudomonadota</taxon>
        <taxon>Gammaproteobacteria</taxon>
        <taxon>Alteromonadales</taxon>
        <taxon>Colwelliaceae</taxon>
        <taxon>Colwellia</taxon>
    </lineage>
</organism>
<dbReference type="PANTHER" id="PTHR30336:SF4">
    <property type="entry name" value="ENVELOPE BIOGENESIS FACTOR ELYC"/>
    <property type="match status" value="1"/>
</dbReference>
<evidence type="ECO:0000313" key="3">
    <source>
        <dbReference type="EMBL" id="TWX71958.1"/>
    </source>
</evidence>
<proteinExistence type="predicted"/>
<feature type="transmembrane region" description="Helical" evidence="1">
    <location>
        <begin position="42"/>
        <end position="65"/>
    </location>
</feature>
<evidence type="ECO:0000313" key="4">
    <source>
        <dbReference type="Proteomes" id="UP000321822"/>
    </source>
</evidence>
<reference evidence="3 4" key="1">
    <citation type="submission" date="2019-07" db="EMBL/GenBank/DDBJ databases">
        <title>Genomes of sea-ice associated Colwellia species.</title>
        <authorList>
            <person name="Bowman J.P."/>
        </authorList>
    </citation>
    <scope>NUCLEOTIDE SEQUENCE [LARGE SCALE GENOMIC DNA]</scope>
    <source>
        <strain evidence="3 4">ACAM 459</strain>
    </source>
</reference>
<name>A0A5C6QTV0_9GAMM</name>
<dbReference type="Proteomes" id="UP000321822">
    <property type="component" value="Unassembled WGS sequence"/>
</dbReference>
<evidence type="ECO:0000256" key="1">
    <source>
        <dbReference type="SAM" id="Phobius"/>
    </source>
</evidence>